<evidence type="ECO:0000313" key="2">
    <source>
        <dbReference type="Proteomes" id="UP001054945"/>
    </source>
</evidence>
<dbReference type="AlphaFoldDB" id="A0AAV4XWN4"/>
<gene>
    <name evidence="1" type="ORF">CEXT_52991</name>
</gene>
<reference evidence="1 2" key="1">
    <citation type="submission" date="2021-06" db="EMBL/GenBank/DDBJ databases">
        <title>Caerostris extrusa draft genome.</title>
        <authorList>
            <person name="Kono N."/>
            <person name="Arakawa K."/>
        </authorList>
    </citation>
    <scope>NUCLEOTIDE SEQUENCE [LARGE SCALE GENOMIC DNA]</scope>
</reference>
<proteinExistence type="predicted"/>
<keyword evidence="2" id="KW-1185">Reference proteome</keyword>
<accession>A0AAV4XWN4</accession>
<dbReference type="Proteomes" id="UP001054945">
    <property type="component" value="Unassembled WGS sequence"/>
</dbReference>
<protein>
    <submittedName>
        <fullName evidence="1">Uncharacterized protein</fullName>
    </submittedName>
</protein>
<name>A0AAV4XWN4_CAEEX</name>
<organism evidence="1 2">
    <name type="scientific">Caerostris extrusa</name>
    <name type="common">Bark spider</name>
    <name type="synonym">Caerostris bankana</name>
    <dbReference type="NCBI Taxonomy" id="172846"/>
    <lineage>
        <taxon>Eukaryota</taxon>
        <taxon>Metazoa</taxon>
        <taxon>Ecdysozoa</taxon>
        <taxon>Arthropoda</taxon>
        <taxon>Chelicerata</taxon>
        <taxon>Arachnida</taxon>
        <taxon>Araneae</taxon>
        <taxon>Araneomorphae</taxon>
        <taxon>Entelegynae</taxon>
        <taxon>Araneoidea</taxon>
        <taxon>Araneidae</taxon>
        <taxon>Caerostris</taxon>
    </lineage>
</organism>
<dbReference type="EMBL" id="BPLR01018368">
    <property type="protein sequence ID" value="GIY98998.1"/>
    <property type="molecule type" value="Genomic_DNA"/>
</dbReference>
<evidence type="ECO:0000313" key="1">
    <source>
        <dbReference type="EMBL" id="GIY98998.1"/>
    </source>
</evidence>
<sequence length="67" mass="7673">MPPEYSGICYWLLDDNPVAPQACGMCPRVRQWVRLRNHDIPTHQAPHSSYCGMSARSAYRPKNTFHG</sequence>
<comment type="caution">
    <text evidence="1">The sequence shown here is derived from an EMBL/GenBank/DDBJ whole genome shotgun (WGS) entry which is preliminary data.</text>
</comment>